<keyword evidence="3" id="KW-0472">Membrane</keyword>
<dbReference type="Gene3D" id="1.10.10.10">
    <property type="entry name" value="Winged helix-like DNA-binding domain superfamily/Winged helix DNA-binding domain"/>
    <property type="match status" value="1"/>
</dbReference>
<dbReference type="CDD" id="cd00383">
    <property type="entry name" value="trans_reg_C"/>
    <property type="match status" value="1"/>
</dbReference>
<proteinExistence type="predicted"/>
<dbReference type="InterPro" id="IPR036388">
    <property type="entry name" value="WH-like_DNA-bd_sf"/>
</dbReference>
<evidence type="ECO:0000256" key="3">
    <source>
        <dbReference type="SAM" id="Phobius"/>
    </source>
</evidence>
<keyword evidence="3" id="KW-0812">Transmembrane</keyword>
<evidence type="ECO:0000313" key="5">
    <source>
        <dbReference type="EMBL" id="SUI56347.1"/>
    </source>
</evidence>
<reference evidence="5 6" key="1">
    <citation type="submission" date="2018-06" db="EMBL/GenBank/DDBJ databases">
        <authorList>
            <consortium name="Pathogen Informatics"/>
            <person name="Doyle S."/>
        </authorList>
    </citation>
    <scope>NUCLEOTIDE SEQUENCE [LARGE SCALE GENOMIC DNA]</scope>
    <source>
        <strain evidence="5 6">NCTC10738</strain>
    </source>
</reference>
<feature type="transmembrane region" description="Helical" evidence="3">
    <location>
        <begin position="126"/>
        <end position="144"/>
    </location>
</feature>
<dbReference type="InterPro" id="IPR016032">
    <property type="entry name" value="Sig_transdc_resp-reg_C-effctor"/>
</dbReference>
<accession>A0A379Z6N8</accession>
<dbReference type="EMBL" id="UGYO01000001">
    <property type="protein sequence ID" value="SUI56347.1"/>
    <property type="molecule type" value="Genomic_DNA"/>
</dbReference>
<dbReference type="GO" id="GO:0006355">
    <property type="term" value="P:regulation of DNA-templated transcription"/>
    <property type="evidence" value="ECO:0007669"/>
    <property type="project" value="InterPro"/>
</dbReference>
<keyword evidence="1 2" id="KW-0238">DNA-binding</keyword>
<dbReference type="PROSITE" id="PS51755">
    <property type="entry name" value="OMPR_PHOB"/>
    <property type="match status" value="1"/>
</dbReference>
<evidence type="ECO:0000313" key="6">
    <source>
        <dbReference type="Proteomes" id="UP000254069"/>
    </source>
</evidence>
<feature type="domain" description="OmpR/PhoB-type" evidence="4">
    <location>
        <begin position="1"/>
        <end position="98"/>
    </location>
</feature>
<keyword evidence="3" id="KW-1133">Transmembrane helix</keyword>
<dbReference type="GO" id="GO:0000160">
    <property type="term" value="P:phosphorelay signal transduction system"/>
    <property type="evidence" value="ECO:0007669"/>
    <property type="project" value="InterPro"/>
</dbReference>
<name>A0A379Z6N8_9GAMM</name>
<dbReference type="RefSeq" id="WP_115389332.1">
    <property type="nucleotide sequence ID" value="NZ_JADZGW010000006.1"/>
</dbReference>
<dbReference type="SUPFAM" id="SSF46894">
    <property type="entry name" value="C-terminal effector domain of the bipartite response regulators"/>
    <property type="match status" value="1"/>
</dbReference>
<sequence>MQQLTPYLALDTKAKHLLDQRDGSEIVLSFSEAQVLSHLLSAPGNVFGKDELLAVGWPERVVALTSLTQCISILRKKLEPYPEIQLKTVARRGYQLNISEQSHVHMLAISDGEAIRTALVSVSLKIKLLGILLLLGLVGFFWYYSDYHQMVKQVSHWRADKQLPLNVGGTLASAQLFYSDEAKQLHPSMWQKHLAPEGNLIPGLKHFSAYAASDGRNYSFAICPSADETGCDGDGIINITAIDPKPAGLSMKEFVPLSQEMERRIRYNRIILPPAVDNAELVEHNYHADIYFPVADELLVRTDLSLSLVYDSKDSGQFYSSACVTDQDCLTTPIKYQLRGYFHQYRTEISGTPVDVFQVKVNQKELTKPDNVSDSAMHFYREIRKDDIRDEEIYYFRVYQDHKTAVWIVPQMGNLLAWTTYSEVKL</sequence>
<evidence type="ECO:0000256" key="2">
    <source>
        <dbReference type="PROSITE-ProRule" id="PRU01091"/>
    </source>
</evidence>
<feature type="DNA-binding region" description="OmpR/PhoB-type" evidence="2">
    <location>
        <begin position="1"/>
        <end position="98"/>
    </location>
</feature>
<evidence type="ECO:0000259" key="4">
    <source>
        <dbReference type="PROSITE" id="PS51755"/>
    </source>
</evidence>
<evidence type="ECO:0000256" key="1">
    <source>
        <dbReference type="ARBA" id="ARBA00023125"/>
    </source>
</evidence>
<dbReference type="Proteomes" id="UP000254069">
    <property type="component" value="Unassembled WGS sequence"/>
</dbReference>
<dbReference type="SMART" id="SM00862">
    <property type="entry name" value="Trans_reg_C"/>
    <property type="match status" value="1"/>
</dbReference>
<dbReference type="Pfam" id="PF00486">
    <property type="entry name" value="Trans_reg_C"/>
    <property type="match status" value="1"/>
</dbReference>
<dbReference type="InterPro" id="IPR001867">
    <property type="entry name" value="OmpR/PhoB-type_DNA-bd"/>
</dbReference>
<organism evidence="5 6">
    <name type="scientific">Shewanella algae</name>
    <dbReference type="NCBI Taxonomy" id="38313"/>
    <lineage>
        <taxon>Bacteria</taxon>
        <taxon>Pseudomonadati</taxon>
        <taxon>Pseudomonadota</taxon>
        <taxon>Gammaproteobacteria</taxon>
        <taxon>Alteromonadales</taxon>
        <taxon>Shewanellaceae</taxon>
        <taxon>Shewanella</taxon>
    </lineage>
</organism>
<dbReference type="GO" id="GO:0003677">
    <property type="term" value="F:DNA binding"/>
    <property type="evidence" value="ECO:0007669"/>
    <property type="project" value="UniProtKB-UniRule"/>
</dbReference>
<dbReference type="AlphaFoldDB" id="A0A379Z6N8"/>
<protein>
    <submittedName>
        <fullName evidence="5">Invasion protein regulator</fullName>
    </submittedName>
</protein>
<keyword evidence="6" id="KW-1185">Reference proteome</keyword>
<gene>
    <name evidence="5" type="ORF">NCTC10738_01112</name>
</gene>